<dbReference type="EMBL" id="LNVX01000224">
    <property type="protein sequence ID" value="OEG71330.1"/>
    <property type="molecule type" value="Genomic_DNA"/>
</dbReference>
<protein>
    <submittedName>
        <fullName evidence="1">Uncharacterized protein</fullName>
    </submittedName>
</protein>
<gene>
    <name evidence="1" type="ORF">ATZ36_15330</name>
</gene>
<dbReference type="Proteomes" id="UP000095237">
    <property type="component" value="Unassembled WGS sequence"/>
</dbReference>
<dbReference type="InterPro" id="IPR025683">
    <property type="entry name" value="Protein_beta"/>
</dbReference>
<reference evidence="1 2" key="1">
    <citation type="submission" date="2015-11" db="EMBL/GenBank/DDBJ databases">
        <title>Evidence for parallel genomic evolution in an endosymbiosis of termite gut flagellates.</title>
        <authorList>
            <person name="Zheng H."/>
        </authorList>
    </citation>
    <scope>NUCLEOTIDE SEQUENCE [LARGE SCALE GENOMIC DNA]</scope>
    <source>
        <strain evidence="1 2">CET450</strain>
    </source>
</reference>
<name>A0A1E5ILF8_ENDTX</name>
<organism evidence="1 2">
    <name type="scientific">Endomicrobium trichonymphae</name>
    <dbReference type="NCBI Taxonomy" id="1408204"/>
    <lineage>
        <taxon>Bacteria</taxon>
        <taxon>Pseudomonadati</taxon>
        <taxon>Elusimicrobiota</taxon>
        <taxon>Endomicrobiia</taxon>
        <taxon>Endomicrobiales</taxon>
        <taxon>Endomicrobiaceae</taxon>
        <taxon>Candidatus Endomicrobiellum</taxon>
    </lineage>
</organism>
<dbReference type="AlphaFoldDB" id="A0A1E5ILF8"/>
<evidence type="ECO:0000313" key="1">
    <source>
        <dbReference type="EMBL" id="OEG71330.1"/>
    </source>
</evidence>
<keyword evidence="2" id="KW-1185">Reference proteome</keyword>
<accession>A0A1E5ILF8</accession>
<sequence length="99" mass="11523">MKTNEWIPRIDVPTKDILFYYRKRKEDNTYLSTYADVAPKIINDQGYKSINNSISTYCWGPEQIEKTSKGEKAGLSPSFWILVRLNIHLTVQVILKNTI</sequence>
<proteinExistence type="predicted"/>
<dbReference type="Pfam" id="PF14350">
    <property type="entry name" value="Beta_protein"/>
    <property type="match status" value="1"/>
</dbReference>
<comment type="caution">
    <text evidence="1">The sequence shown here is derived from an EMBL/GenBank/DDBJ whole genome shotgun (WGS) entry which is preliminary data.</text>
</comment>
<evidence type="ECO:0000313" key="2">
    <source>
        <dbReference type="Proteomes" id="UP000095237"/>
    </source>
</evidence>